<dbReference type="AlphaFoldDB" id="A0A392MVY6"/>
<sequence length="367" mass="41876">MQTLFPAALAKNLKKLEKLEIKFCNELREIVGKEVDAATDVTKTILFQPINWAQLINGLSLGPIVQENASSIPMEEQYLVKHYLPRGRTPDFQVPLLPGTRELTEKKKKMIVFPQVTFFYPEIFSMESPKLKNLCVFKCPKLELFQGARPDSNGEGESSSTSVKRQHLFSGLNDMSILEDISLDWKHISLLKSGQHTEDLKYLKKIHLWFDENEEPTLPLEILEKAHNLQDLTLEAISSLQIFLTHNPKITEHGVLGQLKVLTLIRVSELQCINLEDSWLNTLCEKLVELCVMNCPGLTKIFHSPSTASFSYLKDLYINRCHGLEYLFTSSVAKVLMHLERIIVKRSQSIKEIVAKEQDETNSQGIK</sequence>
<organism evidence="3 4">
    <name type="scientific">Trifolium medium</name>
    <dbReference type="NCBI Taxonomy" id="97028"/>
    <lineage>
        <taxon>Eukaryota</taxon>
        <taxon>Viridiplantae</taxon>
        <taxon>Streptophyta</taxon>
        <taxon>Embryophyta</taxon>
        <taxon>Tracheophyta</taxon>
        <taxon>Spermatophyta</taxon>
        <taxon>Magnoliopsida</taxon>
        <taxon>eudicotyledons</taxon>
        <taxon>Gunneridae</taxon>
        <taxon>Pentapetalae</taxon>
        <taxon>rosids</taxon>
        <taxon>fabids</taxon>
        <taxon>Fabales</taxon>
        <taxon>Fabaceae</taxon>
        <taxon>Papilionoideae</taxon>
        <taxon>50 kb inversion clade</taxon>
        <taxon>NPAAA clade</taxon>
        <taxon>Hologalegina</taxon>
        <taxon>IRL clade</taxon>
        <taxon>Trifolieae</taxon>
        <taxon>Trifolium</taxon>
    </lineage>
</organism>
<dbReference type="InterPro" id="IPR050905">
    <property type="entry name" value="Plant_NBS-LRR"/>
</dbReference>
<dbReference type="SUPFAM" id="SSF52047">
    <property type="entry name" value="RNI-like"/>
    <property type="match status" value="1"/>
</dbReference>
<dbReference type="PANTHER" id="PTHR33463:SF204">
    <property type="entry name" value="NB-ARC DOMAIN-CONTAINING PROTEIN"/>
    <property type="match status" value="1"/>
</dbReference>
<reference evidence="3 4" key="1">
    <citation type="journal article" date="2018" name="Front. Plant Sci.">
        <title>Red Clover (Trifolium pratense) and Zigzag Clover (T. medium) - A Picture of Genomic Similarities and Differences.</title>
        <authorList>
            <person name="Dluhosova J."/>
            <person name="Istvanek J."/>
            <person name="Nedelnik J."/>
            <person name="Repkova J."/>
        </authorList>
    </citation>
    <scope>NUCLEOTIDE SEQUENCE [LARGE SCALE GENOMIC DNA]</scope>
    <source>
        <strain evidence="4">cv. 10/8</strain>
        <tissue evidence="3">Leaf</tissue>
    </source>
</reference>
<keyword evidence="1" id="KW-0611">Plant defense</keyword>
<evidence type="ECO:0000259" key="2">
    <source>
        <dbReference type="Pfam" id="PF23247"/>
    </source>
</evidence>
<protein>
    <submittedName>
        <fullName evidence="3">Rpp4 candidate R5</fullName>
    </submittedName>
</protein>
<dbReference type="EMBL" id="LXQA010018341">
    <property type="protein sequence ID" value="MCH90454.1"/>
    <property type="molecule type" value="Genomic_DNA"/>
</dbReference>
<comment type="caution">
    <text evidence="3">The sequence shown here is derived from an EMBL/GenBank/DDBJ whole genome shotgun (WGS) entry which is preliminary data.</text>
</comment>
<accession>A0A392MVY6</accession>
<dbReference type="Pfam" id="PF23247">
    <property type="entry name" value="LRR_RPS2"/>
    <property type="match status" value="1"/>
</dbReference>
<dbReference type="InterPro" id="IPR057135">
    <property type="entry name" value="At4g27190-like_LRR"/>
</dbReference>
<evidence type="ECO:0000313" key="3">
    <source>
        <dbReference type="EMBL" id="MCH90454.1"/>
    </source>
</evidence>
<dbReference type="PANTHER" id="PTHR33463">
    <property type="entry name" value="NB-ARC DOMAIN-CONTAINING PROTEIN-RELATED"/>
    <property type="match status" value="1"/>
</dbReference>
<dbReference type="InterPro" id="IPR032675">
    <property type="entry name" value="LRR_dom_sf"/>
</dbReference>
<gene>
    <name evidence="3" type="ORF">A2U01_0011370</name>
</gene>
<evidence type="ECO:0000256" key="1">
    <source>
        <dbReference type="ARBA" id="ARBA00022821"/>
    </source>
</evidence>
<evidence type="ECO:0000313" key="4">
    <source>
        <dbReference type="Proteomes" id="UP000265520"/>
    </source>
</evidence>
<dbReference type="Proteomes" id="UP000265520">
    <property type="component" value="Unassembled WGS sequence"/>
</dbReference>
<feature type="non-terminal residue" evidence="3">
    <location>
        <position position="367"/>
    </location>
</feature>
<proteinExistence type="predicted"/>
<feature type="domain" description="Disease resistance protein At4g27190-like leucine-rich repeats" evidence="2">
    <location>
        <begin position="306"/>
        <end position="346"/>
    </location>
</feature>
<dbReference type="Gene3D" id="3.80.10.10">
    <property type="entry name" value="Ribonuclease Inhibitor"/>
    <property type="match status" value="1"/>
</dbReference>
<name>A0A392MVY6_9FABA</name>
<keyword evidence="4" id="KW-1185">Reference proteome</keyword>